<dbReference type="GO" id="GO:0005886">
    <property type="term" value="C:plasma membrane"/>
    <property type="evidence" value="ECO:0007669"/>
    <property type="project" value="InterPro"/>
</dbReference>
<reference evidence="7 8" key="1">
    <citation type="submission" date="2016-10" db="EMBL/GenBank/DDBJ databases">
        <authorList>
            <person name="de Groot N.N."/>
        </authorList>
    </citation>
    <scope>NUCLEOTIDE SEQUENCE [LARGE SCALE GENOMIC DNA]</scope>
    <source>
        <strain evidence="7 8">EP1-55-1</strain>
    </source>
</reference>
<dbReference type="GO" id="GO:0009306">
    <property type="term" value="P:protein secretion"/>
    <property type="evidence" value="ECO:0007669"/>
    <property type="project" value="InterPro"/>
</dbReference>
<protein>
    <recommendedName>
        <fullName evidence="6">Translocation and assembly module TamB C-terminal domain-containing protein</fullName>
    </recommendedName>
</protein>
<evidence type="ECO:0000259" key="6">
    <source>
        <dbReference type="Pfam" id="PF04357"/>
    </source>
</evidence>
<sequence>MGRLYAKIALFLQAIIIFFGLFFYITLHPETTKLIAQKALKDNGVLFSRIEGCLFCGFTLYDASYQKIFNAKKIDIKYSIFSLISANPTIKEINIVEPNIYPMHLKKQKSKEQNKSDILLPPILVKKLNIKNCTINLPKNEKVAFNLYIKKLLFKNRDFEIKSFKTDIKTAYASGSFKGKLNKQTITANGYGTISEKYKSLAKSTVKNLPEKLPLKLKVDMHHLKASTKIDKTIFLKDANLSIQNLTLDFNYLFKENYFTAKSSYTLKHPIITANLDQNILFTPSLAYSIKTEGKITKSLHPLPSKDFQIDLAGDLNTITSELYMGPYRLSIFSTDYKQFALQASSKPHIPKYIKNMPAVFLNQTITLEANATATLKPKPLLKGIVTLDGNYSKTKSFFEIDPDMVLVKSTINPKVGNEGVWKNIPKSMIGEIKSFLYLTKEKRILNVSTLKNFLTLFEERGNISGWANIGNLSLSAKGKLKKDGTTDLDFITHIESIQKLMEDFNVKSNLTIDAEVNSKFNLVLTDHMQLTYQIKVPWYIVQPDSQTIYYGLESKLQGKIDGNIISIDNYTVGFNERKFIQKRSSTFHFDENLSLFIDNLAILDKADLKGYFNIKQSRAKLSIKGVQVHYNGPEGNITTNINVNASISKKEVNIEGDVEVVDATITFKPIKEYTVNDEDIIIIQDIKEPSKTKKSINIHIYSKKPLLYKIPMVKAYFIPDITIWKESKKSTELLGMVKVTDGSINVTEKHFNIEPSEIYFYGSHPINPYLDLHILYELNFNKFHIYVSHTLSNPVFLFSSEPPMSQNDIMSYILFGEPAGEAFKQNGGTESTIGTMLLGTGLKNAIGSATGIRFDTLNIINRPEGGFGIEVGKDINKRLRIIYRNDTISSFIIQYKATKSIRIDVDVRDTGQGINVLYVKER</sequence>
<dbReference type="PANTHER" id="PTHR36985">
    <property type="entry name" value="TRANSLOCATION AND ASSEMBLY MODULE SUBUNIT TAMB"/>
    <property type="match status" value="1"/>
</dbReference>
<dbReference type="PANTHER" id="PTHR36985:SF1">
    <property type="entry name" value="TRANSLOCATION AND ASSEMBLY MODULE SUBUNIT TAMB"/>
    <property type="match status" value="1"/>
</dbReference>
<evidence type="ECO:0000256" key="1">
    <source>
        <dbReference type="ARBA" id="ARBA00004167"/>
    </source>
</evidence>
<dbReference type="Proteomes" id="UP000199227">
    <property type="component" value="Unassembled WGS sequence"/>
</dbReference>
<evidence type="ECO:0000313" key="8">
    <source>
        <dbReference type="Proteomes" id="UP000199227"/>
    </source>
</evidence>
<proteinExistence type="predicted"/>
<dbReference type="InterPro" id="IPR007452">
    <property type="entry name" value="TamB_C"/>
</dbReference>
<feature type="transmembrane region" description="Helical" evidence="5">
    <location>
        <begin position="7"/>
        <end position="27"/>
    </location>
</feature>
<dbReference type="GO" id="GO:0097347">
    <property type="term" value="C:TAM protein secretion complex"/>
    <property type="evidence" value="ECO:0007669"/>
    <property type="project" value="TreeGrafter"/>
</dbReference>
<organism evidence="7 8">
    <name type="scientific">Hydrogenimonas thermophila</name>
    <dbReference type="NCBI Taxonomy" id="223786"/>
    <lineage>
        <taxon>Bacteria</taxon>
        <taxon>Pseudomonadati</taxon>
        <taxon>Campylobacterota</taxon>
        <taxon>Epsilonproteobacteria</taxon>
        <taxon>Campylobacterales</taxon>
        <taxon>Hydrogenimonadaceae</taxon>
        <taxon>Hydrogenimonas</taxon>
    </lineage>
</organism>
<dbReference type="STRING" id="223786.SAMN05216234_12125"/>
<accession>A0A1I5QNW2</accession>
<keyword evidence="3 5" id="KW-1133">Transmembrane helix</keyword>
<evidence type="ECO:0000256" key="4">
    <source>
        <dbReference type="ARBA" id="ARBA00023136"/>
    </source>
</evidence>
<evidence type="ECO:0000256" key="5">
    <source>
        <dbReference type="SAM" id="Phobius"/>
    </source>
</evidence>
<dbReference type="EMBL" id="FOXB01000021">
    <property type="protein sequence ID" value="SFP47959.1"/>
    <property type="molecule type" value="Genomic_DNA"/>
</dbReference>
<evidence type="ECO:0000256" key="3">
    <source>
        <dbReference type="ARBA" id="ARBA00022989"/>
    </source>
</evidence>
<name>A0A1I5QNW2_9BACT</name>
<keyword evidence="4 5" id="KW-0472">Membrane</keyword>
<evidence type="ECO:0000256" key="2">
    <source>
        <dbReference type="ARBA" id="ARBA00022692"/>
    </source>
</evidence>
<dbReference type="AlphaFoldDB" id="A0A1I5QNW2"/>
<feature type="domain" description="Translocation and assembly module TamB C-terminal" evidence="6">
    <location>
        <begin position="619"/>
        <end position="921"/>
    </location>
</feature>
<dbReference type="OrthoDB" id="5348023at2"/>
<comment type="subcellular location">
    <subcellularLocation>
        <location evidence="1">Membrane</location>
        <topology evidence="1">Single-pass membrane protein</topology>
    </subcellularLocation>
</comment>
<keyword evidence="8" id="KW-1185">Reference proteome</keyword>
<dbReference type="Pfam" id="PF04357">
    <property type="entry name" value="TamB"/>
    <property type="match status" value="1"/>
</dbReference>
<keyword evidence="2 5" id="KW-0812">Transmembrane</keyword>
<dbReference type="RefSeq" id="WP_092912683.1">
    <property type="nucleotide sequence ID" value="NZ_FOXB01000021.1"/>
</dbReference>
<evidence type="ECO:0000313" key="7">
    <source>
        <dbReference type="EMBL" id="SFP47959.1"/>
    </source>
</evidence>
<gene>
    <name evidence="7" type="ORF">SAMN05216234_12125</name>
</gene>